<gene>
    <name evidence="2" type="ORF">CC86DRAFT_295214</name>
</gene>
<reference evidence="2" key="1">
    <citation type="journal article" date="2020" name="Stud. Mycol.">
        <title>101 Dothideomycetes genomes: a test case for predicting lifestyles and emergence of pathogens.</title>
        <authorList>
            <person name="Haridas S."/>
            <person name="Albert R."/>
            <person name="Binder M."/>
            <person name="Bloem J."/>
            <person name="Labutti K."/>
            <person name="Salamov A."/>
            <person name="Andreopoulos B."/>
            <person name="Baker S."/>
            <person name="Barry K."/>
            <person name="Bills G."/>
            <person name="Bluhm B."/>
            <person name="Cannon C."/>
            <person name="Castanera R."/>
            <person name="Culley D."/>
            <person name="Daum C."/>
            <person name="Ezra D."/>
            <person name="Gonzalez J."/>
            <person name="Henrissat B."/>
            <person name="Kuo A."/>
            <person name="Liang C."/>
            <person name="Lipzen A."/>
            <person name="Lutzoni F."/>
            <person name="Magnuson J."/>
            <person name="Mondo S."/>
            <person name="Nolan M."/>
            <person name="Ohm R."/>
            <person name="Pangilinan J."/>
            <person name="Park H.-J."/>
            <person name="Ramirez L."/>
            <person name="Alfaro M."/>
            <person name="Sun H."/>
            <person name="Tritt A."/>
            <person name="Yoshinaga Y."/>
            <person name="Zwiers L.-H."/>
            <person name="Turgeon B."/>
            <person name="Goodwin S."/>
            <person name="Spatafora J."/>
            <person name="Crous P."/>
            <person name="Grigoriev I."/>
        </authorList>
    </citation>
    <scope>NUCLEOTIDE SEQUENCE</scope>
    <source>
        <strain evidence="2">CBS 113818</strain>
    </source>
</reference>
<feature type="compositionally biased region" description="Polar residues" evidence="1">
    <location>
        <begin position="1"/>
        <end position="16"/>
    </location>
</feature>
<name>A0A6A6ZW79_9PLEO</name>
<feature type="compositionally biased region" description="Polar residues" evidence="1">
    <location>
        <begin position="283"/>
        <end position="293"/>
    </location>
</feature>
<sequence>MTAPPTKNTSSATASKPETAKQWLQRRLRKLPSIQPDSDGNDCGLREGISMKRPRTAPSSGMATETSKVPPVPSIPIRIQRPLGASAMQPPRPPRPDSGVIRDVNAWLDASVNTPSPPLMGGVSYWKSATVANAKDTAGMQHAIPIVPGTGIDRPSTSHSHHVKSFRRRAIKIHVQMPLLARNRSQRTAARKQTNRRSNSMPMFAIPYEATKQATPPTIMTRRRSFLAPTVRTVSTKGPTTPKTAYEPRSEQSRFRYGSPESARTSEAEGSMERCMHALFGRSNRSADGTRPSTAAAHVTRENSMGDVSDAPTYFSGPPPPSYRSRPASVLTTSSFGCVDGMNPAQRQISQQRAAEQRGVKGKLKRFAQSFAT</sequence>
<protein>
    <submittedName>
        <fullName evidence="2">Uncharacterized protein</fullName>
    </submittedName>
</protein>
<dbReference type="OrthoDB" id="3935253at2759"/>
<feature type="compositionally biased region" description="Basic and acidic residues" evidence="1">
    <location>
        <begin position="264"/>
        <end position="276"/>
    </location>
</feature>
<dbReference type="EMBL" id="MU006228">
    <property type="protein sequence ID" value="KAF2825096.1"/>
    <property type="molecule type" value="Genomic_DNA"/>
</dbReference>
<dbReference type="AlphaFoldDB" id="A0A6A6ZW79"/>
<evidence type="ECO:0000256" key="1">
    <source>
        <dbReference type="SAM" id="MobiDB-lite"/>
    </source>
</evidence>
<feature type="compositionally biased region" description="Polar residues" evidence="1">
    <location>
        <begin position="57"/>
        <end position="67"/>
    </location>
</feature>
<evidence type="ECO:0000313" key="3">
    <source>
        <dbReference type="Proteomes" id="UP000799424"/>
    </source>
</evidence>
<organism evidence="2 3">
    <name type="scientific">Ophiobolus disseminans</name>
    <dbReference type="NCBI Taxonomy" id="1469910"/>
    <lineage>
        <taxon>Eukaryota</taxon>
        <taxon>Fungi</taxon>
        <taxon>Dikarya</taxon>
        <taxon>Ascomycota</taxon>
        <taxon>Pezizomycotina</taxon>
        <taxon>Dothideomycetes</taxon>
        <taxon>Pleosporomycetidae</taxon>
        <taxon>Pleosporales</taxon>
        <taxon>Pleosporineae</taxon>
        <taxon>Phaeosphaeriaceae</taxon>
        <taxon>Ophiobolus</taxon>
    </lineage>
</organism>
<keyword evidence="3" id="KW-1185">Reference proteome</keyword>
<feature type="compositionally biased region" description="Polar residues" evidence="1">
    <location>
        <begin position="233"/>
        <end position="243"/>
    </location>
</feature>
<feature type="region of interest" description="Disordered" evidence="1">
    <location>
        <begin position="233"/>
        <end position="328"/>
    </location>
</feature>
<proteinExistence type="predicted"/>
<feature type="region of interest" description="Disordered" evidence="1">
    <location>
        <begin position="1"/>
        <end position="74"/>
    </location>
</feature>
<evidence type="ECO:0000313" key="2">
    <source>
        <dbReference type="EMBL" id="KAF2825096.1"/>
    </source>
</evidence>
<dbReference type="Proteomes" id="UP000799424">
    <property type="component" value="Unassembled WGS sequence"/>
</dbReference>
<accession>A0A6A6ZW79</accession>